<feature type="region of interest" description="Disordered" evidence="1">
    <location>
        <begin position="202"/>
        <end position="221"/>
    </location>
</feature>
<comment type="caution">
    <text evidence="2">The sequence shown here is derived from an EMBL/GenBank/DDBJ whole genome shotgun (WGS) entry which is preliminary data.</text>
</comment>
<dbReference type="EMBL" id="BAABHM010000016">
    <property type="protein sequence ID" value="GAA4709892.1"/>
    <property type="molecule type" value="Genomic_DNA"/>
</dbReference>
<proteinExistence type="predicted"/>
<sequence>MSVRLSLGFGAERLTGPERVSVSSMNRIAPVLEPPAVQLRSAHPQPGDARQHVGRRSAEHDRHAQRDPPRAGQVAREELALPAAGHVDGEAGTELAVGLRLGPVRRVPVDRGGARVEPQARRSRRRGDRSVQGARRVGTGAQDLVAVRVGVPAADALAREVDQQVGAVDHARERGVAVGPPDVGTGAPDPHDVVPARREVVHQRPSDEAVPARHDSPPLIRHGGEPMAEPVFWWFVGLLNAGSPLAAPLPRR</sequence>
<protein>
    <submittedName>
        <fullName evidence="2">Uncharacterized protein</fullName>
    </submittedName>
</protein>
<dbReference type="Proteomes" id="UP001500843">
    <property type="component" value="Unassembled WGS sequence"/>
</dbReference>
<reference evidence="3" key="1">
    <citation type="journal article" date="2019" name="Int. J. Syst. Evol. Microbiol.">
        <title>The Global Catalogue of Microorganisms (GCM) 10K type strain sequencing project: providing services to taxonomists for standard genome sequencing and annotation.</title>
        <authorList>
            <consortium name="The Broad Institute Genomics Platform"/>
            <consortium name="The Broad Institute Genome Sequencing Center for Infectious Disease"/>
            <person name="Wu L."/>
            <person name="Ma J."/>
        </authorList>
    </citation>
    <scope>NUCLEOTIDE SEQUENCE [LARGE SCALE GENOMIC DNA]</scope>
    <source>
        <strain evidence="3">JCM 17975</strain>
    </source>
</reference>
<feature type="region of interest" description="Disordered" evidence="1">
    <location>
        <begin position="33"/>
        <end position="74"/>
    </location>
</feature>
<name>A0ABP8XL65_9MICO</name>
<feature type="compositionally biased region" description="Basic and acidic residues" evidence="1">
    <location>
        <begin position="202"/>
        <end position="216"/>
    </location>
</feature>
<organism evidence="2 3">
    <name type="scientific">Promicromonospora umidemergens</name>
    <dbReference type="NCBI Taxonomy" id="629679"/>
    <lineage>
        <taxon>Bacteria</taxon>
        <taxon>Bacillati</taxon>
        <taxon>Actinomycetota</taxon>
        <taxon>Actinomycetes</taxon>
        <taxon>Micrococcales</taxon>
        <taxon>Promicromonosporaceae</taxon>
        <taxon>Promicromonospora</taxon>
    </lineage>
</organism>
<keyword evidence="3" id="KW-1185">Reference proteome</keyword>
<feature type="compositionally biased region" description="Basic and acidic residues" evidence="1">
    <location>
        <begin position="110"/>
        <end position="120"/>
    </location>
</feature>
<evidence type="ECO:0000313" key="2">
    <source>
        <dbReference type="EMBL" id="GAA4709892.1"/>
    </source>
</evidence>
<gene>
    <name evidence="2" type="ORF">GCM10023198_35830</name>
</gene>
<feature type="region of interest" description="Disordered" evidence="1">
    <location>
        <begin position="110"/>
        <end position="137"/>
    </location>
</feature>
<evidence type="ECO:0000256" key="1">
    <source>
        <dbReference type="SAM" id="MobiDB-lite"/>
    </source>
</evidence>
<accession>A0ABP8XL65</accession>
<evidence type="ECO:0000313" key="3">
    <source>
        <dbReference type="Proteomes" id="UP001500843"/>
    </source>
</evidence>
<feature type="compositionally biased region" description="Basic and acidic residues" evidence="1">
    <location>
        <begin position="56"/>
        <end position="74"/>
    </location>
</feature>